<evidence type="ECO:0000259" key="1">
    <source>
        <dbReference type="Pfam" id="PF00534"/>
    </source>
</evidence>
<reference evidence="3 4" key="1">
    <citation type="submission" date="2015-12" db="EMBL/GenBank/DDBJ databases">
        <title>Draft Genome Sequence of Desulfitobacterium hafniense Strain DH, a Sulfate-reducing Bacterium Isolated from Paddy Soils.</title>
        <authorList>
            <person name="Bao P."/>
            <person name="Zhang X."/>
            <person name="Li G."/>
        </authorList>
    </citation>
    <scope>NUCLEOTIDE SEQUENCE [LARGE SCALE GENOMIC DNA]</scope>
    <source>
        <strain evidence="3 4">DH</strain>
    </source>
</reference>
<dbReference type="OrthoDB" id="9806653at2"/>
<comment type="caution">
    <text evidence="3">The sequence shown here is derived from an EMBL/GenBank/DDBJ whole genome shotgun (WGS) entry which is preliminary data.</text>
</comment>
<evidence type="ECO:0000313" key="3">
    <source>
        <dbReference type="EMBL" id="KTE93837.1"/>
    </source>
</evidence>
<dbReference type="InterPro" id="IPR001296">
    <property type="entry name" value="Glyco_trans_1"/>
</dbReference>
<dbReference type="Pfam" id="PF13477">
    <property type="entry name" value="Glyco_trans_4_2"/>
    <property type="match status" value="1"/>
</dbReference>
<evidence type="ECO:0000259" key="2">
    <source>
        <dbReference type="Pfam" id="PF13477"/>
    </source>
</evidence>
<dbReference type="Gene3D" id="3.40.50.2000">
    <property type="entry name" value="Glycogen Phosphorylase B"/>
    <property type="match status" value="2"/>
</dbReference>
<dbReference type="GO" id="GO:0016757">
    <property type="term" value="F:glycosyltransferase activity"/>
    <property type="evidence" value="ECO:0007669"/>
    <property type="project" value="InterPro"/>
</dbReference>
<feature type="domain" description="Glycosyltransferase subfamily 4-like N-terminal" evidence="2">
    <location>
        <begin position="4"/>
        <end position="117"/>
    </location>
</feature>
<dbReference type="PANTHER" id="PTHR12526:SF630">
    <property type="entry name" value="GLYCOSYLTRANSFERASE"/>
    <property type="match status" value="1"/>
</dbReference>
<dbReference type="RefSeq" id="WP_058490609.1">
    <property type="nucleotide sequence ID" value="NZ_LOCK01000001.1"/>
</dbReference>
<dbReference type="SUPFAM" id="SSF53756">
    <property type="entry name" value="UDP-Glycosyltransferase/glycogen phosphorylase"/>
    <property type="match status" value="1"/>
</dbReference>
<sequence>MKKILFCASTVSHINNFHIPYLKAFHDNGYEIHVAVNEKVQIKWVDQVIVLPFAKKHFSIKNIHAIIKARKLLKQQHYDKVSTHTALASTIIRLAALLLKNRPKVYHIVHGYLFTLNSGLKKWVYLIPEKITALVSDVVMVMNHEDYVIAQKYKLYKDKLYSIDGMGIDPSRFKCVSPAQKREYKKHLGLCEDDFIFAYAAEFSKRKNQALLIRAFAKFQNKRARLILAGDGRTLSDCKALANVLGVSDRIHFMGYVKDVPELYAACDAIVSTSLIEGLPFNILEAIGCGLPVVASDIKGHRELVEHKGNGLLFKVSDVQELIKCLEEICSCNIGQRLRYGQMGKEKSRKYRLDCVFHQIFNLYMDGEQEVDKNKGSQLC</sequence>
<organism evidence="3 4">
    <name type="scientific">Desulfitobacterium hafniense</name>
    <name type="common">Desulfitobacterium frappieri</name>
    <dbReference type="NCBI Taxonomy" id="49338"/>
    <lineage>
        <taxon>Bacteria</taxon>
        <taxon>Bacillati</taxon>
        <taxon>Bacillota</taxon>
        <taxon>Clostridia</taxon>
        <taxon>Eubacteriales</taxon>
        <taxon>Desulfitobacteriaceae</taxon>
        <taxon>Desulfitobacterium</taxon>
    </lineage>
</organism>
<gene>
    <name evidence="3" type="ORF">AT727_02455</name>
</gene>
<dbReference type="PANTHER" id="PTHR12526">
    <property type="entry name" value="GLYCOSYLTRANSFERASE"/>
    <property type="match status" value="1"/>
</dbReference>
<dbReference type="Proteomes" id="UP000054623">
    <property type="component" value="Unassembled WGS sequence"/>
</dbReference>
<keyword evidence="3" id="KW-0808">Transferase</keyword>
<accession>A0A0W1JQN5</accession>
<dbReference type="Pfam" id="PF00534">
    <property type="entry name" value="Glycos_transf_1"/>
    <property type="match status" value="1"/>
</dbReference>
<evidence type="ECO:0000313" key="4">
    <source>
        <dbReference type="Proteomes" id="UP000054623"/>
    </source>
</evidence>
<dbReference type="AlphaFoldDB" id="A0A0W1JQN5"/>
<feature type="domain" description="Glycosyl transferase family 1" evidence="1">
    <location>
        <begin position="181"/>
        <end position="346"/>
    </location>
</feature>
<dbReference type="EMBL" id="LOCK01000001">
    <property type="protein sequence ID" value="KTE93837.1"/>
    <property type="molecule type" value="Genomic_DNA"/>
</dbReference>
<proteinExistence type="predicted"/>
<protein>
    <submittedName>
        <fullName evidence="3">Glycosyl transferase family 1</fullName>
    </submittedName>
</protein>
<name>A0A0W1JQN5_DESHA</name>
<dbReference type="InterPro" id="IPR028098">
    <property type="entry name" value="Glyco_trans_4-like_N"/>
</dbReference>